<dbReference type="AlphaFoldDB" id="A0A5A7QWL6"/>
<feature type="region of interest" description="Disordered" evidence="1">
    <location>
        <begin position="57"/>
        <end position="89"/>
    </location>
</feature>
<name>A0A5A7QWL6_STRAF</name>
<comment type="caution">
    <text evidence="2">The sequence shown here is derived from an EMBL/GenBank/DDBJ whole genome shotgun (WGS) entry which is preliminary data.</text>
</comment>
<organism evidence="2 3">
    <name type="scientific">Striga asiatica</name>
    <name type="common">Asiatic witchweed</name>
    <name type="synonym">Buchnera asiatica</name>
    <dbReference type="NCBI Taxonomy" id="4170"/>
    <lineage>
        <taxon>Eukaryota</taxon>
        <taxon>Viridiplantae</taxon>
        <taxon>Streptophyta</taxon>
        <taxon>Embryophyta</taxon>
        <taxon>Tracheophyta</taxon>
        <taxon>Spermatophyta</taxon>
        <taxon>Magnoliopsida</taxon>
        <taxon>eudicotyledons</taxon>
        <taxon>Gunneridae</taxon>
        <taxon>Pentapetalae</taxon>
        <taxon>asterids</taxon>
        <taxon>lamiids</taxon>
        <taxon>Lamiales</taxon>
        <taxon>Orobanchaceae</taxon>
        <taxon>Buchnereae</taxon>
        <taxon>Striga</taxon>
    </lineage>
</organism>
<evidence type="ECO:0000256" key="1">
    <source>
        <dbReference type="SAM" id="MobiDB-lite"/>
    </source>
</evidence>
<protein>
    <submittedName>
        <fullName evidence="2">DNA polymerase III subunit beta</fullName>
    </submittedName>
</protein>
<accession>A0A5A7QWL6</accession>
<dbReference type="Proteomes" id="UP000325081">
    <property type="component" value="Unassembled WGS sequence"/>
</dbReference>
<feature type="region of interest" description="Disordered" evidence="1">
    <location>
        <begin position="23"/>
        <end position="45"/>
    </location>
</feature>
<proteinExistence type="predicted"/>
<evidence type="ECO:0000313" key="3">
    <source>
        <dbReference type="Proteomes" id="UP000325081"/>
    </source>
</evidence>
<evidence type="ECO:0000313" key="2">
    <source>
        <dbReference type="EMBL" id="GER49715.1"/>
    </source>
</evidence>
<gene>
    <name evidence="2" type="ORF">STAS_26973</name>
</gene>
<reference evidence="3" key="1">
    <citation type="journal article" date="2019" name="Curr. Biol.">
        <title>Genome Sequence of Striga asiatica Provides Insight into the Evolution of Plant Parasitism.</title>
        <authorList>
            <person name="Yoshida S."/>
            <person name="Kim S."/>
            <person name="Wafula E.K."/>
            <person name="Tanskanen J."/>
            <person name="Kim Y.M."/>
            <person name="Honaas L."/>
            <person name="Yang Z."/>
            <person name="Spallek T."/>
            <person name="Conn C.E."/>
            <person name="Ichihashi Y."/>
            <person name="Cheong K."/>
            <person name="Cui S."/>
            <person name="Der J.P."/>
            <person name="Gundlach H."/>
            <person name="Jiao Y."/>
            <person name="Hori C."/>
            <person name="Ishida J.K."/>
            <person name="Kasahara H."/>
            <person name="Kiba T."/>
            <person name="Kim M.S."/>
            <person name="Koo N."/>
            <person name="Laohavisit A."/>
            <person name="Lee Y.H."/>
            <person name="Lumba S."/>
            <person name="McCourt P."/>
            <person name="Mortimer J.C."/>
            <person name="Mutuku J.M."/>
            <person name="Nomura T."/>
            <person name="Sasaki-Sekimoto Y."/>
            <person name="Seto Y."/>
            <person name="Wang Y."/>
            <person name="Wakatake T."/>
            <person name="Sakakibara H."/>
            <person name="Demura T."/>
            <person name="Yamaguchi S."/>
            <person name="Yoneyama K."/>
            <person name="Manabe R.I."/>
            <person name="Nelson D.C."/>
            <person name="Schulman A.H."/>
            <person name="Timko M.P."/>
            <person name="dePamphilis C.W."/>
            <person name="Choi D."/>
            <person name="Shirasu K."/>
        </authorList>
    </citation>
    <scope>NUCLEOTIDE SEQUENCE [LARGE SCALE GENOMIC DNA]</scope>
    <source>
        <strain evidence="3">cv. UVA1</strain>
    </source>
</reference>
<sequence>MTTNLQRPASLCVHLRRLRRRRSFDKNDEREISAGQEGSGIKDKRNEEFLALVNMAKQPEPNNELGGSSMDESSLDPIGGKNSNSFQSLETIPEESRLIPSELVDIAVQQSSIGARLWAHHRHTTRTGVDPLICMAAGTL</sequence>
<keyword evidence="3" id="KW-1185">Reference proteome</keyword>
<dbReference type="EMBL" id="BKCP01008737">
    <property type="protein sequence ID" value="GER49715.1"/>
    <property type="molecule type" value="Genomic_DNA"/>
</dbReference>